<evidence type="ECO:0000256" key="2">
    <source>
        <dbReference type="ARBA" id="ARBA00022475"/>
    </source>
</evidence>
<evidence type="ECO:0000256" key="5">
    <source>
        <dbReference type="ARBA" id="ARBA00023136"/>
    </source>
</evidence>
<comment type="subcellular location">
    <subcellularLocation>
        <location evidence="1">Cell membrane</location>
        <topology evidence="1">Multi-pass membrane protein</topology>
    </subcellularLocation>
</comment>
<keyword evidence="7" id="KW-1185">Reference proteome</keyword>
<dbReference type="GO" id="GO:0005886">
    <property type="term" value="C:plasma membrane"/>
    <property type="evidence" value="ECO:0007669"/>
    <property type="project" value="UniProtKB-SubCell"/>
</dbReference>
<dbReference type="KEGG" id="yti:FNA67_04375"/>
<evidence type="ECO:0000256" key="4">
    <source>
        <dbReference type="ARBA" id="ARBA00022989"/>
    </source>
</evidence>
<sequence>MMDLLNNAVLAGFIAASVRMAIPILLAAIGGMFSEKSGVLNIGLEGMMLLGCFVGFAAAYASGSLLVGVLAAIVAGALLGLVLGVFAVTIGSNQVVVGIAINLLMVGVTGFFFRLFFGSGTSSPRITNFQPIDFGVLGQIPIIGPLLFQHDPLTYLALLIVVLAWVVMHRSTVGLAISAAGEHPEAAETLGLNVPRIRYLCLLAGGALAGLGGAFLSLSATGLFIDNMTSGRGYIALAMLILGRRYPFGILAAALLFGAADALQLRTQLLPWNIPLQFLLMLPYVLTIVVLAIAAGRTGAPAALGAPFRRHKSDGA</sequence>
<evidence type="ECO:0000313" key="6">
    <source>
        <dbReference type="EMBL" id="QEE19453.1"/>
    </source>
</evidence>
<reference evidence="6 7" key="1">
    <citation type="journal article" date="2015" name="Int. J. Syst. Evol. Microbiol.">
        <title>Youhaiella tibetensis gen. nov., sp. nov., isolated from subsurface sediment.</title>
        <authorList>
            <person name="Wang Y.X."/>
            <person name="Huang F.Q."/>
            <person name="Nogi Y."/>
            <person name="Pang S.J."/>
            <person name="Wang P.K."/>
            <person name="Lv J."/>
        </authorList>
    </citation>
    <scope>NUCLEOTIDE SEQUENCE [LARGE SCALE GENOMIC DNA]</scope>
    <source>
        <strain evidence="7">fig4</strain>
    </source>
</reference>
<keyword evidence="2" id="KW-1003">Cell membrane</keyword>
<dbReference type="RefSeq" id="WP_147655198.1">
    <property type="nucleotide sequence ID" value="NZ_BMFM01000001.1"/>
</dbReference>
<organism evidence="6 7">
    <name type="scientific">Paradevosia tibetensis</name>
    <dbReference type="NCBI Taxonomy" id="1447062"/>
    <lineage>
        <taxon>Bacteria</taxon>
        <taxon>Pseudomonadati</taxon>
        <taxon>Pseudomonadota</taxon>
        <taxon>Alphaproteobacteria</taxon>
        <taxon>Hyphomicrobiales</taxon>
        <taxon>Devosiaceae</taxon>
        <taxon>Paradevosia</taxon>
    </lineage>
</organism>
<gene>
    <name evidence="6" type="ORF">FNA67_04375</name>
</gene>
<dbReference type="PANTHER" id="PTHR43370">
    <property type="entry name" value="SUGAR ABC TRANSPORTER INTEGRAL MEMBRANE PROTEIN-RELATED"/>
    <property type="match status" value="1"/>
</dbReference>
<keyword evidence="3" id="KW-0812">Transmembrane</keyword>
<dbReference type="Proteomes" id="UP000321062">
    <property type="component" value="Chromosome"/>
</dbReference>
<dbReference type="GO" id="GO:0022857">
    <property type="term" value="F:transmembrane transporter activity"/>
    <property type="evidence" value="ECO:0007669"/>
    <property type="project" value="InterPro"/>
</dbReference>
<dbReference type="AlphaFoldDB" id="A0A5B9DJX4"/>
<accession>A0A5B9DJX4</accession>
<dbReference type="EMBL" id="CP041690">
    <property type="protein sequence ID" value="QEE19453.1"/>
    <property type="molecule type" value="Genomic_DNA"/>
</dbReference>
<protein>
    <submittedName>
        <fullName evidence="6">ABC transporter permease</fullName>
    </submittedName>
</protein>
<evidence type="ECO:0000313" key="7">
    <source>
        <dbReference type="Proteomes" id="UP000321062"/>
    </source>
</evidence>
<name>A0A5B9DJX4_9HYPH</name>
<evidence type="ECO:0000256" key="3">
    <source>
        <dbReference type="ARBA" id="ARBA00022692"/>
    </source>
</evidence>
<keyword evidence="4" id="KW-1133">Transmembrane helix</keyword>
<dbReference type="Pfam" id="PF02653">
    <property type="entry name" value="BPD_transp_2"/>
    <property type="match status" value="1"/>
</dbReference>
<dbReference type="InterPro" id="IPR001851">
    <property type="entry name" value="ABC_transp_permease"/>
</dbReference>
<dbReference type="OrthoDB" id="9792579at2"/>
<dbReference type="PANTHER" id="PTHR43370:SF2">
    <property type="entry name" value="ABC TRANSPORTER PERMEASE PROTEIN"/>
    <property type="match status" value="1"/>
</dbReference>
<proteinExistence type="predicted"/>
<keyword evidence="5" id="KW-0472">Membrane</keyword>
<evidence type="ECO:0000256" key="1">
    <source>
        <dbReference type="ARBA" id="ARBA00004651"/>
    </source>
</evidence>
<dbReference type="CDD" id="cd06580">
    <property type="entry name" value="TM_PBP1_transp_TpRbsC_like"/>
    <property type="match status" value="1"/>
</dbReference>